<dbReference type="Proteomes" id="UP000488936">
    <property type="component" value="Unassembled WGS sequence"/>
</dbReference>
<feature type="domain" description="Major facilitator superfamily (MFS) profile" evidence="9">
    <location>
        <begin position="9"/>
        <end position="404"/>
    </location>
</feature>
<feature type="transmembrane region" description="Helical" evidence="8">
    <location>
        <begin position="252"/>
        <end position="273"/>
    </location>
</feature>
<feature type="transmembrane region" description="Helical" evidence="8">
    <location>
        <begin position="80"/>
        <end position="99"/>
    </location>
</feature>
<feature type="transmembrane region" description="Helical" evidence="8">
    <location>
        <begin position="211"/>
        <end position="232"/>
    </location>
</feature>
<comment type="caution">
    <text evidence="10">The sequence shown here is derived from an EMBL/GenBank/DDBJ whole genome shotgun (WGS) entry which is preliminary data.</text>
</comment>
<dbReference type="Pfam" id="PF07690">
    <property type="entry name" value="MFS_1"/>
    <property type="match status" value="1"/>
</dbReference>
<evidence type="ECO:0000256" key="7">
    <source>
        <dbReference type="ARBA" id="ARBA00023136"/>
    </source>
</evidence>
<comment type="similarity">
    <text evidence="3">Belongs to the major facilitator superfamily. TCR/Tet family.</text>
</comment>
<evidence type="ECO:0000256" key="4">
    <source>
        <dbReference type="ARBA" id="ARBA00022448"/>
    </source>
</evidence>
<feature type="transmembrane region" description="Helical" evidence="8">
    <location>
        <begin position="12"/>
        <end position="31"/>
    </location>
</feature>
<dbReference type="InterPro" id="IPR001958">
    <property type="entry name" value="Tet-R_TetA/multi-R_MdtG-like"/>
</dbReference>
<evidence type="ECO:0000256" key="2">
    <source>
        <dbReference type="ARBA" id="ARBA00004141"/>
    </source>
</evidence>
<proteinExistence type="inferred from homology"/>
<reference evidence="10 11" key="1">
    <citation type="journal article" date="2006" name="Int. J. Syst. Evol. Microbiol.">
        <title>Myroides pelagicus sp. nov., isolated from seawater in Thailand.</title>
        <authorList>
            <person name="Yoon J."/>
            <person name="Maneerat S."/>
            <person name="Kawai F."/>
            <person name="Yokota A."/>
        </authorList>
    </citation>
    <scope>NUCLEOTIDE SEQUENCE [LARGE SCALE GENOMIC DNA]</scope>
    <source>
        <strain evidence="10 11">SM1T</strain>
    </source>
</reference>
<dbReference type="PROSITE" id="PS00216">
    <property type="entry name" value="SUGAR_TRANSPORT_1"/>
    <property type="match status" value="1"/>
</dbReference>
<comment type="subcellular location">
    <subcellularLocation>
        <location evidence="2">Membrane</location>
        <topology evidence="2">Multi-pass membrane protein</topology>
    </subcellularLocation>
</comment>
<gene>
    <name evidence="10" type="ORF">GJV77_11935</name>
</gene>
<dbReference type="PRINTS" id="PR01035">
    <property type="entry name" value="TCRTETA"/>
</dbReference>
<dbReference type="OrthoDB" id="9793283at2"/>
<dbReference type="PANTHER" id="PTHR23504:SF15">
    <property type="entry name" value="MAJOR FACILITATOR SUPERFAMILY (MFS) PROFILE DOMAIN-CONTAINING PROTEIN"/>
    <property type="match status" value="1"/>
</dbReference>
<evidence type="ECO:0000313" key="11">
    <source>
        <dbReference type="Proteomes" id="UP000488936"/>
    </source>
</evidence>
<evidence type="ECO:0000256" key="3">
    <source>
        <dbReference type="ARBA" id="ARBA00007520"/>
    </source>
</evidence>
<dbReference type="Gene3D" id="1.20.1250.20">
    <property type="entry name" value="MFS general substrate transporter like domains"/>
    <property type="match status" value="1"/>
</dbReference>
<evidence type="ECO:0000256" key="8">
    <source>
        <dbReference type="SAM" id="Phobius"/>
    </source>
</evidence>
<keyword evidence="4" id="KW-0813">Transport</keyword>
<evidence type="ECO:0000256" key="1">
    <source>
        <dbReference type="ARBA" id="ARBA00003279"/>
    </source>
</evidence>
<feature type="transmembrane region" description="Helical" evidence="8">
    <location>
        <begin position="285"/>
        <end position="303"/>
    </location>
</feature>
<dbReference type="GO" id="GO:0016020">
    <property type="term" value="C:membrane"/>
    <property type="evidence" value="ECO:0007669"/>
    <property type="project" value="UniProtKB-SubCell"/>
</dbReference>
<name>A0A7K1GNZ4_9FLAO</name>
<evidence type="ECO:0000313" key="10">
    <source>
        <dbReference type="EMBL" id="MTH30607.1"/>
    </source>
</evidence>
<feature type="transmembrane region" description="Helical" evidence="8">
    <location>
        <begin position="105"/>
        <end position="126"/>
    </location>
</feature>
<keyword evidence="7 8" id="KW-0472">Membrane</keyword>
<evidence type="ECO:0000256" key="5">
    <source>
        <dbReference type="ARBA" id="ARBA00022692"/>
    </source>
</evidence>
<feature type="transmembrane region" description="Helical" evidence="8">
    <location>
        <begin position="380"/>
        <end position="397"/>
    </location>
</feature>
<dbReference type="CDD" id="cd17388">
    <property type="entry name" value="MFS_TetA"/>
    <property type="match status" value="1"/>
</dbReference>
<dbReference type="InterPro" id="IPR011701">
    <property type="entry name" value="MFS"/>
</dbReference>
<feature type="transmembrane region" description="Helical" evidence="8">
    <location>
        <begin position="51"/>
        <end position="68"/>
    </location>
</feature>
<dbReference type="RefSeq" id="WP_155036587.1">
    <property type="nucleotide sequence ID" value="NZ_JBHTIG010000051.1"/>
</dbReference>
<dbReference type="AlphaFoldDB" id="A0A7K1GNZ4"/>
<sequence>MKNKTKKAAIGFIFITLVIDIIGWGIILPVIPKLIEQLIDGDINQAATYGGWLGFAYAFTQFIFAPLVGNLSDQFGRRPILLLSLMGFSIDYLFLAFAPSITWLFLGRVIAGLTGASISTASAYIADISTDENRTKNFGMIGAAFGIGFIIGPVLGGLLGHYGPRIPFYAAAGLCLLNFLYGYFILPESLDKDKCRSFQWKRANPIGSIKFLLKYPKISHLIVAQTLVYIGLHAVQSNWHFYVMYKFDWSEALVGLSLGLLGLLLGLVQGGLIRWTTPRLGDYKSIYLGLLCYAIGLLLFAFADQGWMMFVFLLPYSLGGICGPSLQGVISKQVPVSEQGELQGALTSLMSATSIIGPPLMTNLFYYYSSSDAPVEFSGAPYLLAAVLMLISVAIVYRQYQNKQH</sequence>
<dbReference type="SUPFAM" id="SSF103473">
    <property type="entry name" value="MFS general substrate transporter"/>
    <property type="match status" value="1"/>
</dbReference>
<dbReference type="InterPro" id="IPR020846">
    <property type="entry name" value="MFS_dom"/>
</dbReference>
<keyword evidence="5 8" id="KW-0812">Transmembrane</keyword>
<organism evidence="10 11">
    <name type="scientific">Myroides pelagicus</name>
    <dbReference type="NCBI Taxonomy" id="270914"/>
    <lineage>
        <taxon>Bacteria</taxon>
        <taxon>Pseudomonadati</taxon>
        <taxon>Bacteroidota</taxon>
        <taxon>Flavobacteriia</taxon>
        <taxon>Flavobacteriales</taxon>
        <taxon>Flavobacteriaceae</taxon>
        <taxon>Myroides</taxon>
    </lineage>
</organism>
<evidence type="ECO:0000259" key="9">
    <source>
        <dbReference type="PROSITE" id="PS50850"/>
    </source>
</evidence>
<keyword evidence="11" id="KW-1185">Reference proteome</keyword>
<protein>
    <submittedName>
        <fullName evidence="10">MFS transporter</fullName>
    </submittedName>
</protein>
<dbReference type="PROSITE" id="PS50850">
    <property type="entry name" value="MFS"/>
    <property type="match status" value="1"/>
</dbReference>
<accession>A0A7K1GNZ4</accession>
<dbReference type="PANTHER" id="PTHR23504">
    <property type="entry name" value="MAJOR FACILITATOR SUPERFAMILY DOMAIN-CONTAINING PROTEIN 10"/>
    <property type="match status" value="1"/>
</dbReference>
<dbReference type="EMBL" id="WMJY01000032">
    <property type="protein sequence ID" value="MTH30607.1"/>
    <property type="molecule type" value="Genomic_DNA"/>
</dbReference>
<dbReference type="InterPro" id="IPR005829">
    <property type="entry name" value="Sugar_transporter_CS"/>
</dbReference>
<dbReference type="GO" id="GO:0022857">
    <property type="term" value="F:transmembrane transporter activity"/>
    <property type="evidence" value="ECO:0007669"/>
    <property type="project" value="InterPro"/>
</dbReference>
<evidence type="ECO:0000256" key="6">
    <source>
        <dbReference type="ARBA" id="ARBA00022989"/>
    </source>
</evidence>
<feature type="transmembrane region" description="Helical" evidence="8">
    <location>
        <begin position="138"/>
        <end position="160"/>
    </location>
</feature>
<feature type="transmembrane region" description="Helical" evidence="8">
    <location>
        <begin position="166"/>
        <end position="186"/>
    </location>
</feature>
<keyword evidence="6 8" id="KW-1133">Transmembrane helix</keyword>
<dbReference type="InterPro" id="IPR036259">
    <property type="entry name" value="MFS_trans_sf"/>
</dbReference>
<comment type="function">
    <text evidence="1">Resistance to tetracycline by an active tetracycline efflux. This is an energy-dependent process that decreases the accumulation of the antibiotic in whole cells. This protein functions as a metal-tetracycline/H(+) antiporter.</text>
</comment>